<dbReference type="Gene3D" id="3.40.50.300">
    <property type="entry name" value="P-loop containing nucleotide triphosphate hydrolases"/>
    <property type="match status" value="1"/>
</dbReference>
<gene>
    <name evidence="4" type="ORF">BJG266_LOCUS16143</name>
    <name evidence="5" type="ORF">QVE165_LOCUS39426</name>
</gene>
<dbReference type="Proteomes" id="UP000663877">
    <property type="component" value="Unassembled WGS sequence"/>
</dbReference>
<dbReference type="InterPro" id="IPR001806">
    <property type="entry name" value="Small_GTPase"/>
</dbReference>
<evidence type="ECO:0000313" key="5">
    <source>
        <dbReference type="EMBL" id="CAF1438131.1"/>
    </source>
</evidence>
<evidence type="ECO:0000313" key="7">
    <source>
        <dbReference type="Proteomes" id="UP000663877"/>
    </source>
</evidence>
<dbReference type="GO" id="GO:0005525">
    <property type="term" value="F:GTP binding"/>
    <property type="evidence" value="ECO:0007669"/>
    <property type="project" value="InterPro"/>
</dbReference>
<dbReference type="InterPro" id="IPR027417">
    <property type="entry name" value="P-loop_NTPase"/>
</dbReference>
<evidence type="ECO:0000256" key="2">
    <source>
        <dbReference type="ARBA" id="ARBA00022553"/>
    </source>
</evidence>
<dbReference type="Pfam" id="PF00071">
    <property type="entry name" value="Ras"/>
    <property type="match status" value="1"/>
</dbReference>
<name>A0A814H6D4_9BILA</name>
<dbReference type="PROSITE" id="PS51419">
    <property type="entry name" value="RAB"/>
    <property type="match status" value="1"/>
</dbReference>
<dbReference type="SMART" id="SM00173">
    <property type="entry name" value="RAS"/>
    <property type="match status" value="1"/>
</dbReference>
<evidence type="ECO:0000256" key="1">
    <source>
        <dbReference type="ARBA" id="ARBA00008846"/>
    </source>
</evidence>
<proteinExistence type="inferred from homology"/>
<dbReference type="PROSITE" id="PS51421">
    <property type="entry name" value="RAS"/>
    <property type="match status" value="1"/>
</dbReference>
<evidence type="ECO:0000256" key="3">
    <source>
        <dbReference type="SAM" id="MobiDB-lite"/>
    </source>
</evidence>
<feature type="region of interest" description="Disordered" evidence="3">
    <location>
        <begin position="331"/>
        <end position="364"/>
    </location>
</feature>
<dbReference type="OrthoDB" id="5239715at2759"/>
<dbReference type="GO" id="GO:0005246">
    <property type="term" value="F:calcium channel regulator activity"/>
    <property type="evidence" value="ECO:0007669"/>
    <property type="project" value="TreeGrafter"/>
</dbReference>
<dbReference type="PRINTS" id="PR00449">
    <property type="entry name" value="RASTRNSFRMNG"/>
</dbReference>
<feature type="compositionally biased region" description="Basic and acidic residues" evidence="3">
    <location>
        <begin position="351"/>
        <end position="363"/>
    </location>
</feature>
<dbReference type="GO" id="GO:0003924">
    <property type="term" value="F:GTPase activity"/>
    <property type="evidence" value="ECO:0007669"/>
    <property type="project" value="InterPro"/>
</dbReference>
<reference evidence="4" key="1">
    <citation type="submission" date="2021-02" db="EMBL/GenBank/DDBJ databases">
        <authorList>
            <person name="Nowell W R."/>
        </authorList>
    </citation>
    <scope>NUCLEOTIDE SEQUENCE</scope>
</reference>
<dbReference type="PANTHER" id="PTHR45775">
    <property type="entry name" value="RAD, GEM/KIR FAMILY MEMBER 2, ISOFORM C"/>
    <property type="match status" value="1"/>
</dbReference>
<dbReference type="SMART" id="SM00175">
    <property type="entry name" value="RAB"/>
    <property type="match status" value="1"/>
</dbReference>
<feature type="region of interest" description="Disordered" evidence="3">
    <location>
        <begin position="191"/>
        <end position="245"/>
    </location>
</feature>
<keyword evidence="2" id="KW-0597">Phosphoprotein</keyword>
<accession>A0A814H6D4</accession>
<feature type="region of interest" description="Disordered" evidence="3">
    <location>
        <begin position="149"/>
        <end position="169"/>
    </location>
</feature>
<keyword evidence="6" id="KW-1185">Reference proteome</keyword>
<feature type="compositionally biased region" description="Basic residues" evidence="3">
    <location>
        <begin position="210"/>
        <end position="219"/>
    </location>
</feature>
<dbReference type="SUPFAM" id="SSF52540">
    <property type="entry name" value="P-loop containing nucleoside triphosphate hydrolases"/>
    <property type="match status" value="1"/>
</dbReference>
<dbReference type="AlphaFoldDB" id="A0A814H6D4"/>
<evidence type="ECO:0000313" key="6">
    <source>
        <dbReference type="Proteomes" id="UP000663832"/>
    </source>
</evidence>
<dbReference type="InterPro" id="IPR051641">
    <property type="entry name" value="RGK_GTP-binding_reg"/>
</dbReference>
<dbReference type="GO" id="GO:0005886">
    <property type="term" value="C:plasma membrane"/>
    <property type="evidence" value="ECO:0007669"/>
    <property type="project" value="TreeGrafter"/>
</dbReference>
<organism evidence="4 7">
    <name type="scientific">Adineta steineri</name>
    <dbReference type="NCBI Taxonomy" id="433720"/>
    <lineage>
        <taxon>Eukaryota</taxon>
        <taxon>Metazoa</taxon>
        <taxon>Spiralia</taxon>
        <taxon>Gnathifera</taxon>
        <taxon>Rotifera</taxon>
        <taxon>Eurotatoria</taxon>
        <taxon>Bdelloidea</taxon>
        <taxon>Adinetida</taxon>
        <taxon>Adinetidae</taxon>
        <taxon>Adineta</taxon>
    </lineage>
</organism>
<sequence length="685" mass="77532">MMAETPISSLLRRQSTQRKKVKFTRIYEPHLHQQAIVDDVNELINDRIPENDVPRTSSRISVHWKSNREDKMTVKHQINTDTEQFDALFARSNASSPPSPHPRCYSSTTPVTIPFQIFTDTSLHNYAKSQPHLTSSPSRSIKLIDVVRRQSNASSTKSQQSNVTVSPNSAQTKRKKFFLTHAAQVFLQSSNSQSEQLGPLARSCSYKRPQSIKKYRQQKKGKEKEQKEQKEYSSSSSPRKYSTYNNNILHTVTSDSTRKSVSSGVPSRISATDLMATVDPHDQWSSPKALRSGRVGSLPLDQLLQLPHDGDEEIYRVRQFHTTSKGFVNRGDSFKRSFKRSGSTSRRSSFRKSDRTPSQEHVNESIQLNNEMRTSSNSLTVSNITPAGPNLNGILDNNFIDSTIENISTSPAIDDENDEDDDDNLLVDRIETEDGRVQDIRVYQVYLLGMSGTGKCSLLRQFKTTEYRGIYEYSSSVEDDPDNTVSIMLDGIESRLHIINIDVDLKITGVGGDACVVVYSITDRQSFQTAIQLIKHIREKELTDNISTIKRSIPIILVGNKSDLVRKRAVTKETARHAAFRYDCKFVETSAAINDKVDDLLAGTLKQIRINEQKRFEQRRRLTVTNGAIDITDVNADKLSDSAIRKNSTVYNRNSKNVFSKFLNVFRKKPSRLPADVENLNTDIR</sequence>
<protein>
    <submittedName>
        <fullName evidence="4">Uncharacterized protein</fullName>
    </submittedName>
</protein>
<evidence type="ECO:0000313" key="4">
    <source>
        <dbReference type="EMBL" id="CAF1005013.1"/>
    </source>
</evidence>
<dbReference type="EMBL" id="CAJNOI010000074">
    <property type="protein sequence ID" value="CAF1005013.1"/>
    <property type="molecule type" value="Genomic_DNA"/>
</dbReference>
<dbReference type="EMBL" id="CAJNOM010000437">
    <property type="protein sequence ID" value="CAF1438131.1"/>
    <property type="molecule type" value="Genomic_DNA"/>
</dbReference>
<feature type="compositionally biased region" description="Basic and acidic residues" evidence="3">
    <location>
        <begin position="220"/>
        <end position="231"/>
    </location>
</feature>
<comment type="similarity">
    <text evidence="1">Belongs to the small GTPase superfamily. RGK family.</text>
</comment>
<dbReference type="Proteomes" id="UP000663832">
    <property type="component" value="Unassembled WGS sequence"/>
</dbReference>
<comment type="caution">
    <text evidence="4">The sequence shown here is derived from an EMBL/GenBank/DDBJ whole genome shotgun (WGS) entry which is preliminary data.</text>
</comment>
<dbReference type="PANTHER" id="PTHR45775:SF6">
    <property type="entry name" value="RAD, GEM_KIR FAMILY MEMBER 2, ISOFORM C"/>
    <property type="match status" value="1"/>
</dbReference>
<feature type="compositionally biased region" description="Low complexity" evidence="3">
    <location>
        <begin position="232"/>
        <end position="244"/>
    </location>
</feature>